<reference evidence="1" key="2">
    <citation type="submission" date="2020-06" db="EMBL/GenBank/DDBJ databases">
        <title>Helianthus annuus Genome sequencing and assembly Release 2.</title>
        <authorList>
            <person name="Gouzy J."/>
            <person name="Langlade N."/>
            <person name="Munos S."/>
        </authorList>
    </citation>
    <scope>NUCLEOTIDE SEQUENCE</scope>
    <source>
        <tissue evidence="1">Leaves</tissue>
    </source>
</reference>
<evidence type="ECO:0000313" key="2">
    <source>
        <dbReference type="Proteomes" id="UP000215914"/>
    </source>
</evidence>
<dbReference type="AlphaFoldDB" id="A0A9K3NTU1"/>
<comment type="caution">
    <text evidence="1">The sequence shown here is derived from an EMBL/GenBank/DDBJ whole genome shotgun (WGS) entry which is preliminary data.</text>
</comment>
<name>A0A9K3NTU1_HELAN</name>
<evidence type="ECO:0008006" key="3">
    <source>
        <dbReference type="Google" id="ProtNLM"/>
    </source>
</evidence>
<dbReference type="EMBL" id="MNCJ02000318">
    <property type="protein sequence ID" value="KAF5812977.1"/>
    <property type="molecule type" value="Genomic_DNA"/>
</dbReference>
<organism evidence="1 2">
    <name type="scientific">Helianthus annuus</name>
    <name type="common">Common sunflower</name>
    <dbReference type="NCBI Taxonomy" id="4232"/>
    <lineage>
        <taxon>Eukaryota</taxon>
        <taxon>Viridiplantae</taxon>
        <taxon>Streptophyta</taxon>
        <taxon>Embryophyta</taxon>
        <taxon>Tracheophyta</taxon>
        <taxon>Spermatophyta</taxon>
        <taxon>Magnoliopsida</taxon>
        <taxon>eudicotyledons</taxon>
        <taxon>Gunneridae</taxon>
        <taxon>Pentapetalae</taxon>
        <taxon>asterids</taxon>
        <taxon>campanulids</taxon>
        <taxon>Asterales</taxon>
        <taxon>Asteraceae</taxon>
        <taxon>Asteroideae</taxon>
        <taxon>Heliantheae alliance</taxon>
        <taxon>Heliantheae</taxon>
        <taxon>Helianthus</taxon>
    </lineage>
</organism>
<keyword evidence="2" id="KW-1185">Reference proteome</keyword>
<accession>A0A9K3NTU1</accession>
<sequence>MEDGGQMFKEYRSFIPNTSAKTFKDCLMGNPTGEIRDEKVVEVSNFEKPFDEWMNKTLIVRVIGLSTLVKLDKLFSVGEGMKVDLKYVGGLYMLVLFESFEGMVFFKDVNSNAKVWFSWIKVWVGQALPFERIAWLKITGVPIHLLDSEVFDSVGRFYGKVVHASSMSYEATDLTFDLVGVLVWEGDRINDSVSLRWKDRKFKVWVTEEQGDWVSDYMCTPDSWDKKDTIFDDLEQSFSARDGD</sequence>
<evidence type="ECO:0000313" key="1">
    <source>
        <dbReference type="EMBL" id="KAF5812977.1"/>
    </source>
</evidence>
<dbReference type="Gramene" id="mRNA:HanXRQr2_Chr03g0092811">
    <property type="protein sequence ID" value="CDS:HanXRQr2_Chr03g0092811.1"/>
    <property type="gene ID" value="HanXRQr2_Chr03g0092811"/>
</dbReference>
<gene>
    <name evidence="1" type="ORF">HanXRQr2_Chr03g0092811</name>
</gene>
<proteinExistence type="predicted"/>
<protein>
    <recommendedName>
        <fullName evidence="3">DUF4283 domain-containing protein</fullName>
    </recommendedName>
</protein>
<reference evidence="1" key="1">
    <citation type="journal article" date="2017" name="Nature">
        <title>The sunflower genome provides insights into oil metabolism, flowering and Asterid evolution.</title>
        <authorList>
            <person name="Badouin H."/>
            <person name="Gouzy J."/>
            <person name="Grassa C.J."/>
            <person name="Murat F."/>
            <person name="Staton S.E."/>
            <person name="Cottret L."/>
            <person name="Lelandais-Briere C."/>
            <person name="Owens G.L."/>
            <person name="Carrere S."/>
            <person name="Mayjonade B."/>
            <person name="Legrand L."/>
            <person name="Gill N."/>
            <person name="Kane N.C."/>
            <person name="Bowers J.E."/>
            <person name="Hubner S."/>
            <person name="Bellec A."/>
            <person name="Berard A."/>
            <person name="Berges H."/>
            <person name="Blanchet N."/>
            <person name="Boniface M.C."/>
            <person name="Brunel D."/>
            <person name="Catrice O."/>
            <person name="Chaidir N."/>
            <person name="Claudel C."/>
            <person name="Donnadieu C."/>
            <person name="Faraut T."/>
            <person name="Fievet G."/>
            <person name="Helmstetter N."/>
            <person name="King M."/>
            <person name="Knapp S.J."/>
            <person name="Lai Z."/>
            <person name="Le Paslier M.C."/>
            <person name="Lippi Y."/>
            <person name="Lorenzon L."/>
            <person name="Mandel J.R."/>
            <person name="Marage G."/>
            <person name="Marchand G."/>
            <person name="Marquand E."/>
            <person name="Bret-Mestries E."/>
            <person name="Morien E."/>
            <person name="Nambeesan S."/>
            <person name="Nguyen T."/>
            <person name="Pegot-Espagnet P."/>
            <person name="Pouilly N."/>
            <person name="Raftis F."/>
            <person name="Sallet E."/>
            <person name="Schiex T."/>
            <person name="Thomas J."/>
            <person name="Vandecasteele C."/>
            <person name="Vares D."/>
            <person name="Vear F."/>
            <person name="Vautrin S."/>
            <person name="Crespi M."/>
            <person name="Mangin B."/>
            <person name="Burke J.M."/>
            <person name="Salse J."/>
            <person name="Munos S."/>
            <person name="Vincourt P."/>
            <person name="Rieseberg L.H."/>
            <person name="Langlade N.B."/>
        </authorList>
    </citation>
    <scope>NUCLEOTIDE SEQUENCE</scope>
    <source>
        <tissue evidence="1">Leaves</tissue>
    </source>
</reference>
<dbReference type="Proteomes" id="UP000215914">
    <property type="component" value="Unassembled WGS sequence"/>
</dbReference>